<organism evidence="2 3">
    <name type="scientific">Brachybacterium paraconglomeratum</name>
    <dbReference type="NCBI Taxonomy" id="173362"/>
    <lineage>
        <taxon>Bacteria</taxon>
        <taxon>Bacillati</taxon>
        <taxon>Actinomycetota</taxon>
        <taxon>Actinomycetes</taxon>
        <taxon>Micrococcales</taxon>
        <taxon>Dermabacteraceae</taxon>
        <taxon>Brachybacterium</taxon>
    </lineage>
</organism>
<proteinExistence type="predicted"/>
<dbReference type="Proteomes" id="UP000775129">
    <property type="component" value="Unassembled WGS sequence"/>
</dbReference>
<protein>
    <submittedName>
        <fullName evidence="2">Uncharacterized protein</fullName>
    </submittedName>
</protein>
<name>A0A921GQA5_9MICO</name>
<feature type="compositionally biased region" description="Acidic residues" evidence="1">
    <location>
        <begin position="83"/>
        <end position="92"/>
    </location>
</feature>
<sequence length="252" mass="25488">MSTARRPIARPHAARTDAAPPDASAVEDASDTRRRRHGALHPRGGRRLLAPLAGLAATAALLAGCGGTEAPAEDTGSATSEESSAESTDEGGDGSATAEQTSDDDTAGADDDGDDTDDGGIDDGTDVDSTDGDDADASTDDAEDPDSTDDSDGTDDAGGGGEVNLFEGTWGIGHDEKALDAEQLADLLEEQAEALGPPEMSLDVECEDGVDTAVQDYEAACIAYADEGVEHPWAITAGPADGGLEIEVANED</sequence>
<gene>
    <name evidence="2" type="ORF">K8W24_11145</name>
</gene>
<feature type="compositionally biased region" description="Low complexity" evidence="1">
    <location>
        <begin position="73"/>
        <end position="82"/>
    </location>
</feature>
<comment type="caution">
    <text evidence="2">The sequence shown here is derived from an EMBL/GenBank/DDBJ whole genome shotgun (WGS) entry which is preliminary data.</text>
</comment>
<feature type="region of interest" description="Disordered" evidence="1">
    <location>
        <begin position="1"/>
        <end position="47"/>
    </location>
</feature>
<accession>A0A921GQA5</accession>
<dbReference type="AlphaFoldDB" id="A0A921GQA5"/>
<evidence type="ECO:0000313" key="3">
    <source>
        <dbReference type="Proteomes" id="UP000775129"/>
    </source>
</evidence>
<reference evidence="2" key="2">
    <citation type="submission" date="2021-09" db="EMBL/GenBank/DDBJ databases">
        <authorList>
            <person name="Gilroy R."/>
        </authorList>
    </citation>
    <scope>NUCLEOTIDE SEQUENCE</scope>
    <source>
        <strain evidence="2">1647</strain>
    </source>
</reference>
<evidence type="ECO:0000313" key="2">
    <source>
        <dbReference type="EMBL" id="HJF50329.1"/>
    </source>
</evidence>
<feature type="region of interest" description="Disordered" evidence="1">
    <location>
        <begin position="66"/>
        <end position="171"/>
    </location>
</feature>
<reference evidence="2" key="1">
    <citation type="journal article" date="2021" name="PeerJ">
        <title>Extensive microbial diversity within the chicken gut microbiome revealed by metagenomics and culture.</title>
        <authorList>
            <person name="Gilroy R."/>
            <person name="Ravi A."/>
            <person name="Getino M."/>
            <person name="Pursley I."/>
            <person name="Horton D.L."/>
            <person name="Alikhan N.F."/>
            <person name="Baker D."/>
            <person name="Gharbi K."/>
            <person name="Hall N."/>
            <person name="Watson M."/>
            <person name="Adriaenssens E.M."/>
            <person name="Foster-Nyarko E."/>
            <person name="Jarju S."/>
            <person name="Secka A."/>
            <person name="Antonio M."/>
            <person name="Oren A."/>
            <person name="Chaudhuri R.R."/>
            <person name="La Ragione R."/>
            <person name="Hildebrand F."/>
            <person name="Pallen M.J."/>
        </authorList>
    </citation>
    <scope>NUCLEOTIDE SEQUENCE</scope>
    <source>
        <strain evidence="2">1647</strain>
    </source>
</reference>
<feature type="compositionally biased region" description="Basic residues" evidence="1">
    <location>
        <begin position="33"/>
        <end position="46"/>
    </location>
</feature>
<dbReference type="EMBL" id="DYWO01000339">
    <property type="protein sequence ID" value="HJF50329.1"/>
    <property type="molecule type" value="Genomic_DNA"/>
</dbReference>
<evidence type="ECO:0000256" key="1">
    <source>
        <dbReference type="SAM" id="MobiDB-lite"/>
    </source>
</evidence>
<feature type="compositionally biased region" description="Acidic residues" evidence="1">
    <location>
        <begin position="101"/>
        <end position="155"/>
    </location>
</feature>